<dbReference type="GO" id="GO:0006886">
    <property type="term" value="P:intracellular protein transport"/>
    <property type="evidence" value="ECO:0007669"/>
    <property type="project" value="UniProtKB-UniRule"/>
</dbReference>
<dbReference type="PANTHER" id="PTHR11753">
    <property type="entry name" value="ADAPTOR COMPLEXES SMALL SUBUNIT FAMILY"/>
    <property type="match status" value="1"/>
</dbReference>
<gene>
    <name evidence="8" type="ORF">HII12_004676</name>
</gene>
<comment type="subcellular location">
    <subcellularLocation>
        <location evidence="1">Endomembrane system</location>
    </subcellularLocation>
</comment>
<dbReference type="AlphaFoldDB" id="A0A8H6B8F0"/>
<dbReference type="Proteomes" id="UP000568158">
    <property type="component" value="Unassembled WGS sequence"/>
</dbReference>
<keyword evidence="3 6" id="KW-0813">Transport</keyword>
<dbReference type="PIRSF" id="PIRSF015588">
    <property type="entry name" value="AP_complex_sigma"/>
    <property type="match status" value="1"/>
</dbReference>
<proteinExistence type="inferred from homology"/>
<keyword evidence="5 6" id="KW-0472">Membrane</keyword>
<keyword evidence="4 6" id="KW-0653">Protein transport</keyword>
<evidence type="ECO:0000256" key="2">
    <source>
        <dbReference type="ARBA" id="ARBA00006972"/>
    </source>
</evidence>
<evidence type="ECO:0000256" key="5">
    <source>
        <dbReference type="ARBA" id="ARBA00023136"/>
    </source>
</evidence>
<evidence type="ECO:0000259" key="7">
    <source>
        <dbReference type="Pfam" id="PF01217"/>
    </source>
</evidence>
<dbReference type="EMBL" id="JABCYN010000043">
    <property type="protein sequence ID" value="KAF6007156.1"/>
    <property type="molecule type" value="Genomic_DNA"/>
</dbReference>
<evidence type="ECO:0000313" key="8">
    <source>
        <dbReference type="EMBL" id="KAF6007156.1"/>
    </source>
</evidence>
<accession>A0A8H6B8F0</accession>
<organism evidence="8 9">
    <name type="scientific">Dekkera bruxellensis</name>
    <name type="common">Brettanomyces custersii</name>
    <dbReference type="NCBI Taxonomy" id="5007"/>
    <lineage>
        <taxon>Eukaryota</taxon>
        <taxon>Fungi</taxon>
        <taxon>Dikarya</taxon>
        <taxon>Ascomycota</taxon>
        <taxon>Saccharomycotina</taxon>
        <taxon>Pichiomycetes</taxon>
        <taxon>Pichiales</taxon>
        <taxon>Pichiaceae</taxon>
        <taxon>Brettanomyces</taxon>
    </lineage>
</organism>
<dbReference type="Gene3D" id="3.30.450.60">
    <property type="match status" value="1"/>
</dbReference>
<dbReference type="InterPro" id="IPR022775">
    <property type="entry name" value="AP_mu_sigma_su"/>
</dbReference>
<dbReference type="Pfam" id="PF01217">
    <property type="entry name" value="Clat_adaptor_s"/>
    <property type="match status" value="1"/>
</dbReference>
<dbReference type="GO" id="GO:0012505">
    <property type="term" value="C:endomembrane system"/>
    <property type="evidence" value="ECO:0007669"/>
    <property type="project" value="UniProtKB-SubCell"/>
</dbReference>
<comment type="caution">
    <text evidence="8">The sequence shown here is derived from an EMBL/GenBank/DDBJ whole genome shotgun (WGS) entry which is preliminary data.</text>
</comment>
<evidence type="ECO:0000313" key="9">
    <source>
        <dbReference type="Proteomes" id="UP000568158"/>
    </source>
</evidence>
<dbReference type="InterPro" id="IPR016635">
    <property type="entry name" value="AP_complex_ssu"/>
</dbReference>
<dbReference type="InterPro" id="IPR011012">
    <property type="entry name" value="Longin-like_dom_sf"/>
</dbReference>
<protein>
    <recommendedName>
        <fullName evidence="6">AP complex subunit sigma</fullName>
    </recommendedName>
</protein>
<feature type="domain" description="AP complex mu/sigma subunit" evidence="7">
    <location>
        <begin position="1"/>
        <end position="119"/>
    </location>
</feature>
<evidence type="ECO:0000256" key="1">
    <source>
        <dbReference type="ARBA" id="ARBA00004308"/>
    </source>
</evidence>
<dbReference type="SUPFAM" id="SSF64356">
    <property type="entry name" value="SNARE-like"/>
    <property type="match status" value="1"/>
</dbReference>
<reference evidence="8 9" key="1">
    <citation type="journal article" date="2020" name="Appl. Microbiol. Biotechnol.">
        <title>Targeted gene deletion in Brettanomyces bruxellensis with an expression-free CRISPR-Cas9 system.</title>
        <authorList>
            <person name="Varela C."/>
            <person name="Bartel C."/>
            <person name="Onetto C."/>
            <person name="Borneman A."/>
        </authorList>
    </citation>
    <scope>NUCLEOTIDE SEQUENCE [LARGE SCALE GENOMIC DNA]</scope>
    <source>
        <strain evidence="8 9">AWRI1613</strain>
    </source>
</reference>
<evidence type="ECO:0000256" key="6">
    <source>
        <dbReference type="PIRNR" id="PIRNR015588"/>
    </source>
</evidence>
<sequence>MSQQEKQRVTKELTAIVPLRKSKMCNVLEYKDSKLVYRRYASLFFIACVGNDDNELLALEVIQRYVEVMDKIYGNVCELDIIFNFQLAYQILDELVIDGVMQESSSSEIIRRIAYQEQMQHDDAVQS</sequence>
<comment type="similarity">
    <text evidence="2 6">Belongs to the adaptor complexes small subunit family.</text>
</comment>
<evidence type="ECO:0000256" key="3">
    <source>
        <dbReference type="ARBA" id="ARBA00022448"/>
    </source>
</evidence>
<evidence type="ECO:0000256" key="4">
    <source>
        <dbReference type="ARBA" id="ARBA00022927"/>
    </source>
</evidence>
<name>A0A8H6B8F0_DEKBR</name>